<dbReference type="Pfam" id="PF00994">
    <property type="entry name" value="MoCF_biosynth"/>
    <property type="match status" value="1"/>
</dbReference>
<organism evidence="3 4">
    <name type="scientific">Tistrella mobilis</name>
    <dbReference type="NCBI Taxonomy" id="171437"/>
    <lineage>
        <taxon>Bacteria</taxon>
        <taxon>Pseudomonadati</taxon>
        <taxon>Pseudomonadota</taxon>
        <taxon>Alphaproteobacteria</taxon>
        <taxon>Geminicoccales</taxon>
        <taxon>Geminicoccaceae</taxon>
        <taxon>Tistrella</taxon>
    </lineage>
</organism>
<evidence type="ECO:0000259" key="2">
    <source>
        <dbReference type="SMART" id="SM00852"/>
    </source>
</evidence>
<feature type="region of interest" description="Disordered" evidence="1">
    <location>
        <begin position="1"/>
        <end position="20"/>
    </location>
</feature>
<dbReference type="Gene3D" id="3.40.980.10">
    <property type="entry name" value="MoaB/Mog-like domain"/>
    <property type="match status" value="1"/>
</dbReference>
<dbReference type="OrthoDB" id="9801454at2"/>
<dbReference type="InterPro" id="IPR001453">
    <property type="entry name" value="MoaB/Mog_dom"/>
</dbReference>
<dbReference type="AlphaFoldDB" id="A0A162K179"/>
<protein>
    <submittedName>
        <fullName evidence="3">Molybdopterin-binding protein</fullName>
    </submittedName>
</protein>
<name>A0A162K179_9PROT</name>
<proteinExistence type="predicted"/>
<dbReference type="PANTHER" id="PTHR13939:SF0">
    <property type="entry name" value="NMN AMIDOHYDROLASE-LIKE PROTEIN YFAY"/>
    <property type="match status" value="1"/>
</dbReference>
<dbReference type="CDD" id="cd00885">
    <property type="entry name" value="cinA"/>
    <property type="match status" value="1"/>
</dbReference>
<evidence type="ECO:0000256" key="1">
    <source>
        <dbReference type="SAM" id="MobiDB-lite"/>
    </source>
</evidence>
<sequence>MTETTPTPSIAADTSPATGGGSCTAAVLVIGNEILSGRTQDVNVRMIATKLAPAGIRVIEVRVVPDVEAEIVDAIHALEAKADYVFTTGGIGPTHDDITAEAVSKAMGVRLIRHPEAERRLQAYYPPDKLTEARLRMANTAEGATLIDNPVSIAPGFRIGKVHVLAGVPQIAAAMMDNVVPTLEGGAVTRAVTLVVDGAEGEIAQRLGEVQDRHPSVEIGSYPAFRGGKPSVSLVLRGTDDAGLDAAEADLSTVLGEMGVPILFREG</sequence>
<dbReference type="GeneID" id="97241396"/>
<comment type="caution">
    <text evidence="3">The sequence shown here is derived from an EMBL/GenBank/DDBJ whole genome shotgun (WGS) entry which is preliminary data.</text>
</comment>
<dbReference type="SUPFAM" id="SSF53218">
    <property type="entry name" value="Molybdenum cofactor biosynthesis proteins"/>
    <property type="match status" value="1"/>
</dbReference>
<dbReference type="PANTHER" id="PTHR13939">
    <property type="entry name" value="NICOTINAMIDE-NUCLEOTIDE AMIDOHYDROLASE PNCC"/>
    <property type="match status" value="1"/>
</dbReference>
<dbReference type="Proteomes" id="UP000075787">
    <property type="component" value="Unassembled WGS sequence"/>
</dbReference>
<dbReference type="Pfam" id="PF24102">
    <property type="entry name" value="FLAD1_M"/>
    <property type="match status" value="1"/>
</dbReference>
<dbReference type="EMBL" id="LPZR01000202">
    <property type="protein sequence ID" value="KYO50278.1"/>
    <property type="molecule type" value="Genomic_DNA"/>
</dbReference>
<dbReference type="InterPro" id="IPR036425">
    <property type="entry name" value="MoaB/Mog-like_dom_sf"/>
</dbReference>
<gene>
    <name evidence="3" type="ORF">AUP44_13525</name>
</gene>
<dbReference type="InterPro" id="IPR050101">
    <property type="entry name" value="CinA"/>
</dbReference>
<dbReference type="SMART" id="SM00852">
    <property type="entry name" value="MoCF_biosynth"/>
    <property type="match status" value="1"/>
</dbReference>
<evidence type="ECO:0000313" key="3">
    <source>
        <dbReference type="EMBL" id="KYO50278.1"/>
    </source>
</evidence>
<reference evidence="3 4" key="1">
    <citation type="submission" date="2015-12" db="EMBL/GenBank/DDBJ databases">
        <title>Genome sequence of Tistrella mobilis MCCC 1A02139.</title>
        <authorList>
            <person name="Lu L."/>
            <person name="Lai Q."/>
            <person name="Shao Z."/>
            <person name="Qian P."/>
        </authorList>
    </citation>
    <scope>NUCLEOTIDE SEQUENCE [LARGE SCALE GENOMIC DNA]</scope>
    <source>
        <strain evidence="3 4">MCCC 1A02139</strain>
    </source>
</reference>
<evidence type="ECO:0000313" key="4">
    <source>
        <dbReference type="Proteomes" id="UP000075787"/>
    </source>
</evidence>
<feature type="domain" description="MoaB/Mog" evidence="2">
    <location>
        <begin position="26"/>
        <end position="187"/>
    </location>
</feature>
<dbReference type="InterPro" id="IPR056596">
    <property type="entry name" value="FLAD1_M"/>
</dbReference>
<accession>A0A162K179</accession>
<dbReference type="RefSeq" id="WP_062768418.1">
    <property type="nucleotide sequence ID" value="NZ_CP121045.1"/>
</dbReference>